<evidence type="ECO:0000259" key="2">
    <source>
        <dbReference type="PROSITE" id="PS50003"/>
    </source>
</evidence>
<dbReference type="PROSITE" id="PS50003">
    <property type="entry name" value="PH_DOMAIN"/>
    <property type="match status" value="1"/>
</dbReference>
<dbReference type="InterPro" id="IPR001849">
    <property type="entry name" value="PH_domain"/>
</dbReference>
<evidence type="ECO:0000313" key="4">
    <source>
        <dbReference type="Proteomes" id="UP001476247"/>
    </source>
</evidence>
<evidence type="ECO:0000256" key="1">
    <source>
        <dbReference type="SAM" id="MobiDB-lite"/>
    </source>
</evidence>
<dbReference type="SMART" id="SM00233">
    <property type="entry name" value="PH"/>
    <property type="match status" value="1"/>
</dbReference>
<name>A0ABP9Y3Z4_9FUNG</name>
<dbReference type="Gene3D" id="2.30.29.30">
    <property type="entry name" value="Pleckstrin-homology domain (PH domain)/Phosphotyrosine-binding domain (PTB)"/>
    <property type="match status" value="1"/>
</dbReference>
<reference evidence="3 4" key="1">
    <citation type="submission" date="2024-04" db="EMBL/GenBank/DDBJ databases">
        <title>genome sequences of Mucor flavus KT1a and Helicostylum pulchrum KT1b strains isolation_sourced from the surface of a dry-aged beef.</title>
        <authorList>
            <person name="Toyotome T."/>
            <person name="Hosono M."/>
            <person name="Torimaru M."/>
            <person name="Fukuda K."/>
            <person name="Mikami N."/>
        </authorList>
    </citation>
    <scope>NUCLEOTIDE SEQUENCE [LARGE SCALE GENOMIC DNA]</scope>
    <source>
        <strain evidence="3 4">KT1b</strain>
    </source>
</reference>
<accession>A0ABP9Y3Z4</accession>
<protein>
    <recommendedName>
        <fullName evidence="2">PH domain-containing protein</fullName>
    </recommendedName>
</protein>
<feature type="compositionally biased region" description="Low complexity" evidence="1">
    <location>
        <begin position="166"/>
        <end position="177"/>
    </location>
</feature>
<gene>
    <name evidence="3" type="ORF">HPULCUR_007174</name>
</gene>
<dbReference type="Pfam" id="PF00169">
    <property type="entry name" value="PH"/>
    <property type="match status" value="1"/>
</dbReference>
<dbReference type="Proteomes" id="UP001476247">
    <property type="component" value="Unassembled WGS sequence"/>
</dbReference>
<feature type="region of interest" description="Disordered" evidence="1">
    <location>
        <begin position="165"/>
        <end position="193"/>
    </location>
</feature>
<dbReference type="InterPro" id="IPR011993">
    <property type="entry name" value="PH-like_dom_sf"/>
</dbReference>
<feature type="domain" description="PH" evidence="2">
    <location>
        <begin position="2"/>
        <end position="110"/>
    </location>
</feature>
<evidence type="ECO:0000313" key="3">
    <source>
        <dbReference type="EMBL" id="GAA5801722.1"/>
    </source>
</evidence>
<comment type="caution">
    <text evidence="3">The sequence shown here is derived from an EMBL/GenBank/DDBJ whole genome shotgun (WGS) entry which is preliminary data.</text>
</comment>
<keyword evidence="4" id="KW-1185">Reference proteome</keyword>
<dbReference type="SUPFAM" id="SSF50729">
    <property type="entry name" value="PH domain-like"/>
    <property type="match status" value="1"/>
</dbReference>
<proteinExistence type="predicted"/>
<dbReference type="EMBL" id="BAABUJ010000020">
    <property type="protein sequence ID" value="GAA5801722.1"/>
    <property type="molecule type" value="Genomic_DNA"/>
</dbReference>
<dbReference type="CDD" id="cd00821">
    <property type="entry name" value="PH"/>
    <property type="match status" value="1"/>
</dbReference>
<organism evidence="3 4">
    <name type="scientific">Helicostylum pulchrum</name>
    <dbReference type="NCBI Taxonomy" id="562976"/>
    <lineage>
        <taxon>Eukaryota</taxon>
        <taxon>Fungi</taxon>
        <taxon>Fungi incertae sedis</taxon>
        <taxon>Mucoromycota</taxon>
        <taxon>Mucoromycotina</taxon>
        <taxon>Mucoromycetes</taxon>
        <taxon>Mucorales</taxon>
        <taxon>Mucorineae</taxon>
        <taxon>Mucoraceae</taxon>
        <taxon>Helicostylum</taxon>
    </lineage>
</organism>
<sequence>MVLLMWGWVHQRITFRFRPTVWKKRYLVITTMSIHVHKSEKGVISSLFPDNLPTVHVWSNFRSANSYLKRGASNTFMIEPKEPNSRPLKFKCVTSEEKEKWLSAIREQLSLTSKIWSHSMSTMMQPKKHTFDRKILSVSVLDKWLDQLAVIDTSSLIRQQQKALLRTSSSSRKSSTSSKKRRSSVPTIPKRSSLDLARYGNGNTLKMQKITAIN</sequence>